<dbReference type="SUPFAM" id="SSF51905">
    <property type="entry name" value="FAD/NAD(P)-binding domain"/>
    <property type="match status" value="1"/>
</dbReference>
<dbReference type="Proteomes" id="UP000326837">
    <property type="component" value="Chromosome"/>
</dbReference>
<dbReference type="AlphaFoldDB" id="A0A5K7XBA7"/>
<dbReference type="GO" id="GO:0071949">
    <property type="term" value="F:FAD binding"/>
    <property type="evidence" value="ECO:0007669"/>
    <property type="project" value="InterPro"/>
</dbReference>
<feature type="region of interest" description="Disordered" evidence="1">
    <location>
        <begin position="422"/>
        <end position="444"/>
    </location>
</feature>
<proteinExistence type="predicted"/>
<sequence>MSTSTLEKSPAELHDSYDCIVMGAGPSGSTTATLVAKAGFKVLLVERERFPRRHVGESLMPDIYFVFEKLGILDKLKQSGYAKKVGVQFVNHAGRESAPFLFRWNDPNEWSETWHIPRPEFDQMLFDTAAENGADAAQGVRVLDVLMGGERAVGAKLQFTGADGKTETREIRAKVVVDATGQSAILSSKLGLRRVNPDLKKAAIWGHFKGAKRDTEHGGVYTIVLHTSQRKSWFWYIPQADDVVSIGVVGDNEYMLKGRGTPSEVFFQEVAKCPALQWRMEGSTQVDELVVAKEFSYLTDRSAGDGWTLVGDAWGFIDPVYSSGVFFALKSGELASECIVDALQANDPSAERLGKWVPGFSEKTNWVRKLVHAFYSGGFRVGKFVKEFPHHRGELTDLLVGRVFNDRVGGIFKDLDPFMERMKDELPPEDPNAEPEDADVPALA</sequence>
<dbReference type="RefSeq" id="WP_152099488.1">
    <property type="nucleotide sequence ID" value="NZ_AP021861.1"/>
</dbReference>
<dbReference type="InterPro" id="IPR036188">
    <property type="entry name" value="FAD/NAD-bd_sf"/>
</dbReference>
<evidence type="ECO:0000313" key="4">
    <source>
        <dbReference type="Proteomes" id="UP000326837"/>
    </source>
</evidence>
<dbReference type="InterPro" id="IPR002938">
    <property type="entry name" value="FAD-bd"/>
</dbReference>
<evidence type="ECO:0000313" key="3">
    <source>
        <dbReference type="EMBL" id="BBO33778.1"/>
    </source>
</evidence>
<dbReference type="InterPro" id="IPR050816">
    <property type="entry name" value="Flavin-dep_Halogenase_NPB"/>
</dbReference>
<dbReference type="EMBL" id="AP021861">
    <property type="protein sequence ID" value="BBO33778.1"/>
    <property type="molecule type" value="Genomic_DNA"/>
</dbReference>
<dbReference type="Pfam" id="PF01494">
    <property type="entry name" value="FAD_binding_3"/>
    <property type="match status" value="1"/>
</dbReference>
<accession>A0A5K7XBA7</accession>
<evidence type="ECO:0000256" key="1">
    <source>
        <dbReference type="SAM" id="MobiDB-lite"/>
    </source>
</evidence>
<evidence type="ECO:0000259" key="2">
    <source>
        <dbReference type="Pfam" id="PF01494"/>
    </source>
</evidence>
<dbReference type="PANTHER" id="PTHR43747">
    <property type="entry name" value="FAD-BINDING PROTEIN"/>
    <property type="match status" value="1"/>
</dbReference>
<feature type="compositionally biased region" description="Acidic residues" evidence="1">
    <location>
        <begin position="427"/>
        <end position="444"/>
    </location>
</feature>
<feature type="domain" description="FAD-binding" evidence="2">
    <location>
        <begin position="18"/>
        <end position="324"/>
    </location>
</feature>
<reference evidence="4" key="1">
    <citation type="submission" date="2019-10" db="EMBL/GenBank/DDBJ databases">
        <title>Lacipirellula parvula gen. nov., sp. nov., representing a lineage of planctomycetes widespread in freshwater anoxic habitats, and description of the family Lacipirellulaceae.</title>
        <authorList>
            <person name="Dedysh S.N."/>
            <person name="Kulichevskaya I.S."/>
            <person name="Beletsky A.V."/>
            <person name="Rakitin A.L."/>
            <person name="Mardanov A.V."/>
            <person name="Ivanova A.A."/>
            <person name="Saltykova V.X."/>
            <person name="Rijpstra W.I.C."/>
            <person name="Sinninghe Damste J.S."/>
            <person name="Ravin N.V."/>
        </authorList>
    </citation>
    <scope>NUCLEOTIDE SEQUENCE [LARGE SCALE GENOMIC DNA]</scope>
    <source>
        <strain evidence="4">PX69</strain>
    </source>
</reference>
<name>A0A5K7XBA7_9BACT</name>
<organism evidence="3 4">
    <name type="scientific">Lacipirellula parvula</name>
    <dbReference type="NCBI Taxonomy" id="2650471"/>
    <lineage>
        <taxon>Bacteria</taxon>
        <taxon>Pseudomonadati</taxon>
        <taxon>Planctomycetota</taxon>
        <taxon>Planctomycetia</taxon>
        <taxon>Pirellulales</taxon>
        <taxon>Lacipirellulaceae</taxon>
        <taxon>Lacipirellula</taxon>
    </lineage>
</organism>
<gene>
    <name evidence="3" type="ORF">PLANPX_3390</name>
</gene>
<dbReference type="PANTHER" id="PTHR43747:SF1">
    <property type="entry name" value="SLR1998 PROTEIN"/>
    <property type="match status" value="1"/>
</dbReference>
<protein>
    <recommendedName>
        <fullName evidence="2">FAD-binding domain-containing protein</fullName>
    </recommendedName>
</protein>
<dbReference type="KEGG" id="lpav:PLANPX_3390"/>
<dbReference type="Gene3D" id="3.50.50.60">
    <property type="entry name" value="FAD/NAD(P)-binding domain"/>
    <property type="match status" value="1"/>
</dbReference>
<keyword evidence="4" id="KW-1185">Reference proteome</keyword>